<dbReference type="eggNOG" id="ENOG502QXI0">
    <property type="taxonomic scope" value="Eukaryota"/>
</dbReference>
<organism evidence="1">
    <name type="scientific">Oryza brachyantha</name>
    <name type="common">malo sina</name>
    <dbReference type="NCBI Taxonomy" id="4533"/>
    <lineage>
        <taxon>Eukaryota</taxon>
        <taxon>Viridiplantae</taxon>
        <taxon>Streptophyta</taxon>
        <taxon>Embryophyta</taxon>
        <taxon>Tracheophyta</taxon>
        <taxon>Spermatophyta</taxon>
        <taxon>Magnoliopsida</taxon>
        <taxon>Liliopsida</taxon>
        <taxon>Poales</taxon>
        <taxon>Poaceae</taxon>
        <taxon>BOP clade</taxon>
        <taxon>Oryzoideae</taxon>
        <taxon>Oryzeae</taxon>
        <taxon>Oryzinae</taxon>
        <taxon>Oryza</taxon>
    </lineage>
</organism>
<dbReference type="Gramene" id="OB02G18290.1">
    <property type="protein sequence ID" value="OB02G18290.1"/>
    <property type="gene ID" value="OB02G18290"/>
</dbReference>
<keyword evidence="2" id="KW-1185">Reference proteome</keyword>
<reference evidence="1" key="1">
    <citation type="submission" date="2013-04" db="UniProtKB">
        <authorList>
            <consortium name="EnsemblPlants"/>
        </authorList>
    </citation>
    <scope>IDENTIFICATION</scope>
</reference>
<proteinExistence type="predicted"/>
<dbReference type="HOGENOM" id="CLU_027757_1_2_1"/>
<dbReference type="InterPro" id="IPR027949">
    <property type="entry name" value="Chloroplast_duf"/>
</dbReference>
<name>J3LB12_ORYBR</name>
<evidence type="ECO:0000313" key="2">
    <source>
        <dbReference type="Proteomes" id="UP000006038"/>
    </source>
</evidence>
<accession>J3LB12</accession>
<evidence type="ECO:0000313" key="1">
    <source>
        <dbReference type="EnsemblPlants" id="OB02G18290.1"/>
    </source>
</evidence>
<dbReference type="Pfam" id="PF14476">
    <property type="entry name" value="Chloroplast_duf"/>
    <property type="match status" value="1"/>
</dbReference>
<dbReference type="EnsemblPlants" id="OB02G18290.1">
    <property type="protein sequence ID" value="OB02G18290.1"/>
    <property type="gene ID" value="OB02G18290"/>
</dbReference>
<dbReference type="AlphaFoldDB" id="J3LB12"/>
<dbReference type="Proteomes" id="UP000006038">
    <property type="component" value="Unassembled WGS sequence"/>
</dbReference>
<dbReference type="OMA" id="NVEWREG"/>
<dbReference type="PANTHER" id="PTHR33358:SF12">
    <property type="entry name" value="F-BOX PROTEIN WITH A DOMAIN PROTEIN"/>
    <property type="match status" value="1"/>
</dbReference>
<dbReference type="PANTHER" id="PTHR33358">
    <property type="entry name" value="F-BOX PROTEIN WITH A DOMAIN PROTEIN"/>
    <property type="match status" value="1"/>
</dbReference>
<sequence length="85" mass="9578">MEHGGQAGMVFELCRNCAGFYRKIQEEIEANLGEADVDRRDDGEVFETKVALQLGRSLSELKQFRAMASPSFKDEDVKDFAGKLF</sequence>
<dbReference type="STRING" id="4533.J3LB12"/>
<protein>
    <submittedName>
        <fullName evidence="1">Uncharacterized protein</fullName>
    </submittedName>
</protein>